<proteinExistence type="predicted"/>
<name>A0A8J9X339_PHATR</name>
<evidence type="ECO:0000313" key="2">
    <source>
        <dbReference type="EMBL" id="CAG9282801.1"/>
    </source>
</evidence>
<dbReference type="EMBL" id="OU594958">
    <property type="protein sequence ID" value="CAG9282801.1"/>
    <property type="molecule type" value="Genomic_DNA"/>
</dbReference>
<sequence length="178" mass="19561">MPRGKRKATSKSRPVATTKRVKAPAPRRASRRATIAPRYADDTASSATEASQTSEGSHNEVVAERPLTSKRGTKQQKGVLPTKIHPTKGRNPKPERASRSVRSSRNNPDSTTDASSDGHNPGYRQVMRSPGDDTSSARSRPVSSPLRPVSMALALERRRAWQQETTPSDWRVTTAMDY</sequence>
<dbReference type="Proteomes" id="UP000836788">
    <property type="component" value="Chromosome 17"/>
</dbReference>
<dbReference type="AlphaFoldDB" id="A0A8J9X339"/>
<evidence type="ECO:0000256" key="1">
    <source>
        <dbReference type="SAM" id="MobiDB-lite"/>
    </source>
</evidence>
<organism evidence="2">
    <name type="scientific">Phaeodactylum tricornutum</name>
    <name type="common">Diatom</name>
    <dbReference type="NCBI Taxonomy" id="2850"/>
    <lineage>
        <taxon>Eukaryota</taxon>
        <taxon>Sar</taxon>
        <taxon>Stramenopiles</taxon>
        <taxon>Ochrophyta</taxon>
        <taxon>Bacillariophyta</taxon>
        <taxon>Bacillariophyceae</taxon>
        <taxon>Bacillariophycidae</taxon>
        <taxon>Naviculales</taxon>
        <taxon>Phaeodactylaceae</taxon>
        <taxon>Phaeodactylum</taxon>
    </lineage>
</organism>
<protein>
    <submittedName>
        <fullName evidence="2">Uncharacterized protein</fullName>
    </submittedName>
</protein>
<feature type="compositionally biased region" description="Basic residues" evidence="1">
    <location>
        <begin position="1"/>
        <end position="10"/>
    </location>
</feature>
<reference evidence="2" key="1">
    <citation type="submission" date="2022-02" db="EMBL/GenBank/DDBJ databases">
        <authorList>
            <person name="Giguere J D."/>
        </authorList>
    </citation>
    <scope>NUCLEOTIDE SEQUENCE</scope>
    <source>
        <strain evidence="2">CCAP 1055/1</strain>
    </source>
</reference>
<feature type="compositionally biased region" description="Low complexity" evidence="1">
    <location>
        <begin position="23"/>
        <end position="55"/>
    </location>
</feature>
<feature type="compositionally biased region" description="Low complexity" evidence="1">
    <location>
        <begin position="136"/>
        <end position="150"/>
    </location>
</feature>
<feature type="region of interest" description="Disordered" evidence="1">
    <location>
        <begin position="1"/>
        <end position="151"/>
    </location>
</feature>
<gene>
    <name evidence="2" type="ORF">PTTT1_LOCUS20768</name>
</gene>
<feature type="compositionally biased region" description="Polar residues" evidence="1">
    <location>
        <begin position="106"/>
        <end position="118"/>
    </location>
</feature>
<accession>A0A8J9X339</accession>